<accession>A0A8X7SJK2</accession>
<sequence>MNLRRRDTGNQRLIRILIDHYHDGKDGEIDRVSMVFSRWDPGIQKEPRILLESYQEDWSGVTGKKWRGLARISLSALRWTYLQRGNACLVGLRKSWRDIIEIGRSGIIKTKSPKYDGMIFDYIKKNLTLLFMR</sequence>
<keyword evidence="2" id="KW-1185">Reference proteome</keyword>
<dbReference type="Proteomes" id="UP000886595">
    <property type="component" value="Unassembled WGS sequence"/>
</dbReference>
<gene>
    <name evidence="1" type="ORF">Bca52824_027035</name>
</gene>
<proteinExistence type="predicted"/>
<reference evidence="1 2" key="1">
    <citation type="submission" date="2020-02" db="EMBL/GenBank/DDBJ databases">
        <authorList>
            <person name="Ma Q."/>
            <person name="Huang Y."/>
            <person name="Song X."/>
            <person name="Pei D."/>
        </authorList>
    </citation>
    <scope>NUCLEOTIDE SEQUENCE [LARGE SCALE GENOMIC DNA]</scope>
    <source>
        <strain evidence="1">Sxm20200214</strain>
        <tissue evidence="1">Leaf</tissue>
    </source>
</reference>
<comment type="caution">
    <text evidence="1">The sequence shown here is derived from an EMBL/GenBank/DDBJ whole genome shotgun (WGS) entry which is preliminary data.</text>
</comment>
<evidence type="ECO:0000313" key="1">
    <source>
        <dbReference type="EMBL" id="KAG2307287.1"/>
    </source>
</evidence>
<name>A0A8X7SJK2_BRACI</name>
<organism evidence="1 2">
    <name type="scientific">Brassica carinata</name>
    <name type="common">Ethiopian mustard</name>
    <name type="synonym">Abyssinian cabbage</name>
    <dbReference type="NCBI Taxonomy" id="52824"/>
    <lineage>
        <taxon>Eukaryota</taxon>
        <taxon>Viridiplantae</taxon>
        <taxon>Streptophyta</taxon>
        <taxon>Embryophyta</taxon>
        <taxon>Tracheophyta</taxon>
        <taxon>Spermatophyta</taxon>
        <taxon>Magnoliopsida</taxon>
        <taxon>eudicotyledons</taxon>
        <taxon>Gunneridae</taxon>
        <taxon>Pentapetalae</taxon>
        <taxon>rosids</taxon>
        <taxon>malvids</taxon>
        <taxon>Brassicales</taxon>
        <taxon>Brassicaceae</taxon>
        <taxon>Brassiceae</taxon>
        <taxon>Brassica</taxon>
    </lineage>
</organism>
<evidence type="ECO:0000313" key="2">
    <source>
        <dbReference type="Proteomes" id="UP000886595"/>
    </source>
</evidence>
<dbReference type="AlphaFoldDB" id="A0A8X7SJK2"/>
<dbReference type="EMBL" id="JAAMPC010000006">
    <property type="protein sequence ID" value="KAG2307287.1"/>
    <property type="molecule type" value="Genomic_DNA"/>
</dbReference>
<protein>
    <submittedName>
        <fullName evidence="1">Uncharacterized protein</fullName>
    </submittedName>
</protein>